<comment type="caution">
    <text evidence="1">The sequence shown here is derived from an EMBL/GenBank/DDBJ whole genome shotgun (WGS) entry which is preliminary data.</text>
</comment>
<organism evidence="1 2">
    <name type="scientific">Necator americanus</name>
    <name type="common">Human hookworm</name>
    <dbReference type="NCBI Taxonomy" id="51031"/>
    <lineage>
        <taxon>Eukaryota</taxon>
        <taxon>Metazoa</taxon>
        <taxon>Ecdysozoa</taxon>
        <taxon>Nematoda</taxon>
        <taxon>Chromadorea</taxon>
        <taxon>Rhabditida</taxon>
        <taxon>Rhabditina</taxon>
        <taxon>Rhabditomorpha</taxon>
        <taxon>Strongyloidea</taxon>
        <taxon>Ancylostomatidae</taxon>
        <taxon>Bunostominae</taxon>
        <taxon>Necator</taxon>
    </lineage>
</organism>
<gene>
    <name evidence="1" type="primary">Necator_chrI.g1154</name>
    <name evidence="1" type="ORF">RB195_005030</name>
</gene>
<keyword evidence="2" id="KW-1185">Reference proteome</keyword>
<accession>A0ABR1BPQ8</accession>
<evidence type="ECO:0000313" key="1">
    <source>
        <dbReference type="EMBL" id="KAK6727083.1"/>
    </source>
</evidence>
<evidence type="ECO:0000313" key="2">
    <source>
        <dbReference type="Proteomes" id="UP001303046"/>
    </source>
</evidence>
<name>A0ABR1BPQ8_NECAM</name>
<protein>
    <submittedName>
        <fullName evidence="1">Uncharacterized protein</fullName>
    </submittedName>
</protein>
<sequence>MLKINRCYEKDIQQRCAKAISAFNSNEMPVVAPITKELKLRVYLSAIRPTMMYGSETWAAPSTVMERLHCTERKLLRRLHGVCRIQAGRGQLATNGSSGLRIWNNDEWIDFVQALTEDREGWAELCSRTIHLGEDEGNRVSRDISPPIKSAERLKHLKLRSVL</sequence>
<reference evidence="1 2" key="1">
    <citation type="submission" date="2023-08" db="EMBL/GenBank/DDBJ databases">
        <title>A Necator americanus chromosomal reference genome.</title>
        <authorList>
            <person name="Ilik V."/>
            <person name="Petrzelkova K.J."/>
            <person name="Pardy F."/>
            <person name="Fuh T."/>
            <person name="Niatou-Singa F.S."/>
            <person name="Gouil Q."/>
            <person name="Baker L."/>
            <person name="Ritchie M.E."/>
            <person name="Jex A.R."/>
            <person name="Gazzola D."/>
            <person name="Li H."/>
            <person name="Toshio Fujiwara R."/>
            <person name="Zhan B."/>
            <person name="Aroian R.V."/>
            <person name="Pafco B."/>
            <person name="Schwarz E.M."/>
        </authorList>
    </citation>
    <scope>NUCLEOTIDE SEQUENCE [LARGE SCALE GENOMIC DNA]</scope>
    <source>
        <strain evidence="1 2">Aroian</strain>
        <tissue evidence="1">Whole animal</tissue>
    </source>
</reference>
<dbReference type="EMBL" id="JAVFWL010000001">
    <property type="protein sequence ID" value="KAK6727083.1"/>
    <property type="molecule type" value="Genomic_DNA"/>
</dbReference>
<proteinExistence type="predicted"/>
<dbReference type="Proteomes" id="UP001303046">
    <property type="component" value="Unassembled WGS sequence"/>
</dbReference>